<dbReference type="PANTHER" id="PTHR23092">
    <property type="entry name" value="POLY(A) RNA POLYMERASE"/>
    <property type="match status" value="1"/>
</dbReference>
<evidence type="ECO:0000259" key="3">
    <source>
        <dbReference type="Pfam" id="PF03828"/>
    </source>
</evidence>
<dbReference type="Pfam" id="PF22600">
    <property type="entry name" value="MTPAP-like_central"/>
    <property type="match status" value="1"/>
</dbReference>
<dbReference type="InterPro" id="IPR045862">
    <property type="entry name" value="Trf4-like"/>
</dbReference>
<evidence type="ECO:0000313" key="6">
    <source>
        <dbReference type="Proteomes" id="UP001470230"/>
    </source>
</evidence>
<reference evidence="5 6" key="1">
    <citation type="submission" date="2024-04" db="EMBL/GenBank/DDBJ databases">
        <title>Tritrichomonas musculus Genome.</title>
        <authorList>
            <person name="Alves-Ferreira E."/>
            <person name="Grigg M."/>
            <person name="Lorenzi H."/>
            <person name="Galac M."/>
        </authorList>
    </citation>
    <scope>NUCLEOTIDE SEQUENCE [LARGE SCALE GENOMIC DNA]</scope>
    <source>
        <strain evidence="5 6">EAF2021</strain>
    </source>
</reference>
<dbReference type="Pfam" id="PF03828">
    <property type="entry name" value="PAP_assoc"/>
    <property type="match status" value="1"/>
</dbReference>
<dbReference type="CDD" id="cd05402">
    <property type="entry name" value="NT_PAP_TUTase"/>
    <property type="match status" value="1"/>
</dbReference>
<protein>
    <submittedName>
        <fullName evidence="5">Non-canonical poly(A) RNA polymerase papd5</fullName>
    </submittedName>
</protein>
<name>A0ABR2K3N5_9EUKA</name>
<evidence type="ECO:0000259" key="4">
    <source>
        <dbReference type="Pfam" id="PF22600"/>
    </source>
</evidence>
<evidence type="ECO:0000256" key="2">
    <source>
        <dbReference type="ARBA" id="ARBA00022842"/>
    </source>
</evidence>
<gene>
    <name evidence="5" type="ORF">M9Y10_041187</name>
</gene>
<dbReference type="EMBL" id="JAPFFF010000007">
    <property type="protein sequence ID" value="KAK8885734.1"/>
    <property type="molecule type" value="Genomic_DNA"/>
</dbReference>
<sequence>MIIINKDEVFSKLNEYAKNVKTEIPDRLDENIPEWNQGRYYSNNDQTLVLHKEIIDFASYFSLTEKEIYLRKLVILRFQNIVSSIWPGAIVICFGSFSQGTSLSDGDLDLTIQNIPKDRDNISLLFELHDRMEKVNFFSKSRVLTTSFVPIIKCVESPFQIKLDISLNNNVSIIKNVRFKNEVDKYPSLLPISLFIKYFIDYKKLNFPYHGGINNFMLGIMILNVIQSVPEKDQFNCGLILLRFLDIYSNKFNYFTVGITSRNGGSLFNRIAEKDINWSSPFSMTIEDNFNPGFYLGQRSNRILEIREIFKSAYNQLMLDIDSKQKILLAGIITINQNIQEKRQKSISLYDELIMNVQDSSQPLKNK</sequence>
<dbReference type="InterPro" id="IPR043519">
    <property type="entry name" value="NT_sf"/>
</dbReference>
<feature type="domain" description="PAP-associated" evidence="3">
    <location>
        <begin position="238"/>
        <end position="292"/>
    </location>
</feature>
<evidence type="ECO:0000313" key="5">
    <source>
        <dbReference type="EMBL" id="KAK8885734.1"/>
    </source>
</evidence>
<dbReference type="Gene3D" id="3.30.460.10">
    <property type="entry name" value="Beta Polymerase, domain 2"/>
    <property type="match status" value="1"/>
</dbReference>
<feature type="domain" description="Poly(A) RNA polymerase mitochondrial-like central palm" evidence="4">
    <location>
        <begin position="50"/>
        <end position="173"/>
    </location>
</feature>
<proteinExistence type="predicted"/>
<evidence type="ECO:0000256" key="1">
    <source>
        <dbReference type="ARBA" id="ARBA00022723"/>
    </source>
</evidence>
<dbReference type="InterPro" id="IPR002058">
    <property type="entry name" value="PAP_assoc"/>
</dbReference>
<dbReference type="InterPro" id="IPR054708">
    <property type="entry name" value="MTPAP-like_central"/>
</dbReference>
<dbReference type="Proteomes" id="UP001470230">
    <property type="component" value="Unassembled WGS sequence"/>
</dbReference>
<dbReference type="PANTHER" id="PTHR23092:SF15">
    <property type="entry name" value="INACTIVE NON-CANONICAL POLY(A) RNA POLYMERASE PROTEIN TRF4-2-RELATED"/>
    <property type="match status" value="1"/>
</dbReference>
<dbReference type="SUPFAM" id="SSF81631">
    <property type="entry name" value="PAP/OAS1 substrate-binding domain"/>
    <property type="match status" value="1"/>
</dbReference>
<dbReference type="SUPFAM" id="SSF81301">
    <property type="entry name" value="Nucleotidyltransferase"/>
    <property type="match status" value="1"/>
</dbReference>
<dbReference type="Gene3D" id="1.10.1410.10">
    <property type="match status" value="1"/>
</dbReference>
<keyword evidence="2" id="KW-0460">Magnesium</keyword>
<comment type="caution">
    <text evidence="5">The sequence shown here is derived from an EMBL/GenBank/DDBJ whole genome shotgun (WGS) entry which is preliminary data.</text>
</comment>
<accession>A0ABR2K3N5</accession>
<organism evidence="5 6">
    <name type="scientific">Tritrichomonas musculus</name>
    <dbReference type="NCBI Taxonomy" id="1915356"/>
    <lineage>
        <taxon>Eukaryota</taxon>
        <taxon>Metamonada</taxon>
        <taxon>Parabasalia</taxon>
        <taxon>Tritrichomonadida</taxon>
        <taxon>Tritrichomonadidae</taxon>
        <taxon>Tritrichomonas</taxon>
    </lineage>
</organism>
<keyword evidence="1" id="KW-0479">Metal-binding</keyword>
<keyword evidence="6" id="KW-1185">Reference proteome</keyword>